<evidence type="ECO:0000259" key="4">
    <source>
        <dbReference type="PROSITE" id="PS50043"/>
    </source>
</evidence>
<gene>
    <name evidence="5" type="ORF">GCM10009808_09900</name>
</gene>
<reference evidence="5 6" key="1">
    <citation type="journal article" date="2019" name="Int. J. Syst. Evol. Microbiol.">
        <title>The Global Catalogue of Microorganisms (GCM) 10K type strain sequencing project: providing services to taxonomists for standard genome sequencing and annotation.</title>
        <authorList>
            <consortium name="The Broad Institute Genomics Platform"/>
            <consortium name="The Broad Institute Genome Sequencing Center for Infectious Disease"/>
            <person name="Wu L."/>
            <person name="Ma J."/>
        </authorList>
    </citation>
    <scope>NUCLEOTIDE SEQUENCE [LARGE SCALE GENOMIC DNA]</scope>
    <source>
        <strain evidence="5 6">JCM 15577</strain>
    </source>
</reference>
<dbReference type="SMART" id="SM00421">
    <property type="entry name" value="HTH_LUXR"/>
    <property type="match status" value="1"/>
</dbReference>
<dbReference type="CDD" id="cd06170">
    <property type="entry name" value="LuxR_C_like"/>
    <property type="match status" value="1"/>
</dbReference>
<accession>A0ABN2HWQ0</accession>
<protein>
    <submittedName>
        <fullName evidence="5">LuxR C-terminal-related transcriptional regulator</fullName>
    </submittedName>
</protein>
<dbReference type="InterPro" id="IPR016032">
    <property type="entry name" value="Sig_transdc_resp-reg_C-effctor"/>
</dbReference>
<keyword evidence="2" id="KW-0238">DNA-binding</keyword>
<evidence type="ECO:0000256" key="1">
    <source>
        <dbReference type="ARBA" id="ARBA00023015"/>
    </source>
</evidence>
<dbReference type="Pfam" id="PF00196">
    <property type="entry name" value="GerE"/>
    <property type="match status" value="1"/>
</dbReference>
<dbReference type="Gene3D" id="1.10.10.10">
    <property type="entry name" value="Winged helix-like DNA-binding domain superfamily/Winged helix DNA-binding domain"/>
    <property type="match status" value="1"/>
</dbReference>
<dbReference type="InterPro" id="IPR000792">
    <property type="entry name" value="Tscrpt_reg_LuxR_C"/>
</dbReference>
<dbReference type="SUPFAM" id="SSF46894">
    <property type="entry name" value="C-terminal effector domain of the bipartite response regulators"/>
    <property type="match status" value="1"/>
</dbReference>
<feature type="domain" description="HTH luxR-type" evidence="4">
    <location>
        <begin position="293"/>
        <end position="359"/>
    </location>
</feature>
<evidence type="ECO:0000313" key="5">
    <source>
        <dbReference type="EMBL" id="GAA1694834.1"/>
    </source>
</evidence>
<comment type="caution">
    <text evidence="5">The sequence shown here is derived from an EMBL/GenBank/DDBJ whole genome shotgun (WGS) entry which is preliminary data.</text>
</comment>
<sequence>MLTALARGRALSDLDVVSRAGLTVTQFMDEATEALQRAVPFVAACSSTLDPATAMVSSTRKYAGLAGNNGDDIRWAQIEYGEDDPTSIAQMVVDGKVAVGVHHEFDGNLDASIRMAEFLQPRFDYVDEARVVFTDRSGAWGAISLFRTSEDGPFTRDELELLAKMAPSFSRGIRTGLLAQVNRIDGVTDSGPAVVIVDAHDRLAQVSPGAASQLARIASVPNAGDPFSVVQALVSGARRFARGEISTTPRVRLRTEDGVWLVVHAAPLGGRDERAGDVVVTIEEARPQEVIDIVAAAFGLTSREREVVALVLRGSDTKDIAATMHVSPYTVQDHLKSVFEKAGVTSRRELVSRVYFDQYVPRWGGELGATGWFVGAERSLGG</sequence>
<keyword evidence="6" id="KW-1185">Reference proteome</keyword>
<organism evidence="5 6">
    <name type="scientific">Microbacterium sediminicola</name>
    <dbReference type="NCBI Taxonomy" id="415210"/>
    <lineage>
        <taxon>Bacteria</taxon>
        <taxon>Bacillati</taxon>
        <taxon>Actinomycetota</taxon>
        <taxon>Actinomycetes</taxon>
        <taxon>Micrococcales</taxon>
        <taxon>Microbacteriaceae</taxon>
        <taxon>Microbacterium</taxon>
    </lineage>
</organism>
<dbReference type="RefSeq" id="WP_344070028.1">
    <property type="nucleotide sequence ID" value="NZ_BAAAPL010000001.1"/>
</dbReference>
<dbReference type="PANTHER" id="PTHR44688">
    <property type="entry name" value="DNA-BINDING TRANSCRIPTIONAL ACTIVATOR DEVR_DOSR"/>
    <property type="match status" value="1"/>
</dbReference>
<dbReference type="Proteomes" id="UP001501690">
    <property type="component" value="Unassembled WGS sequence"/>
</dbReference>
<proteinExistence type="predicted"/>
<dbReference type="PANTHER" id="PTHR44688:SF16">
    <property type="entry name" value="DNA-BINDING TRANSCRIPTIONAL ACTIVATOR DEVR_DOSR"/>
    <property type="match status" value="1"/>
</dbReference>
<dbReference type="InterPro" id="IPR036388">
    <property type="entry name" value="WH-like_DNA-bd_sf"/>
</dbReference>
<name>A0ABN2HWQ0_9MICO</name>
<dbReference type="EMBL" id="BAAAPL010000001">
    <property type="protein sequence ID" value="GAA1694834.1"/>
    <property type="molecule type" value="Genomic_DNA"/>
</dbReference>
<evidence type="ECO:0000313" key="6">
    <source>
        <dbReference type="Proteomes" id="UP001501690"/>
    </source>
</evidence>
<dbReference type="PROSITE" id="PS00622">
    <property type="entry name" value="HTH_LUXR_1"/>
    <property type="match status" value="1"/>
</dbReference>
<dbReference type="PRINTS" id="PR00038">
    <property type="entry name" value="HTHLUXR"/>
</dbReference>
<evidence type="ECO:0000256" key="3">
    <source>
        <dbReference type="ARBA" id="ARBA00023163"/>
    </source>
</evidence>
<dbReference type="PROSITE" id="PS50043">
    <property type="entry name" value="HTH_LUXR_2"/>
    <property type="match status" value="1"/>
</dbReference>
<keyword evidence="1" id="KW-0805">Transcription regulation</keyword>
<evidence type="ECO:0000256" key="2">
    <source>
        <dbReference type="ARBA" id="ARBA00023125"/>
    </source>
</evidence>
<keyword evidence="3" id="KW-0804">Transcription</keyword>